<feature type="transmembrane region" description="Helical" evidence="7">
    <location>
        <begin position="343"/>
        <end position="365"/>
    </location>
</feature>
<comment type="subcellular location">
    <subcellularLocation>
        <location evidence="1">Cell membrane</location>
        <topology evidence="1">Multi-pass membrane protein</topology>
    </subcellularLocation>
</comment>
<evidence type="ECO:0000256" key="1">
    <source>
        <dbReference type="ARBA" id="ARBA00004651"/>
    </source>
</evidence>
<feature type="transmembrane region" description="Helical" evidence="7">
    <location>
        <begin position="371"/>
        <end position="394"/>
    </location>
</feature>
<dbReference type="PANTHER" id="PTHR23513">
    <property type="entry name" value="INTEGRAL MEMBRANE EFFLUX PROTEIN-RELATED"/>
    <property type="match status" value="1"/>
</dbReference>
<feature type="transmembrane region" description="Helical" evidence="7">
    <location>
        <begin position="257"/>
        <end position="276"/>
    </location>
</feature>
<feature type="transmembrane region" description="Helical" evidence="7">
    <location>
        <begin position="12"/>
        <end position="31"/>
    </location>
</feature>
<reference evidence="9 10" key="1">
    <citation type="submission" date="2018-07" db="EMBL/GenBank/DDBJ databases">
        <title>Complete genome sequencing of Ornithinimicrobium sp. AMA3305.</title>
        <authorList>
            <person name="Bae J.-W."/>
        </authorList>
    </citation>
    <scope>NUCLEOTIDE SEQUENCE [LARGE SCALE GENOMIC DNA]</scope>
    <source>
        <strain evidence="9 10">AMA3305</strain>
    </source>
</reference>
<dbReference type="InterPro" id="IPR036259">
    <property type="entry name" value="MFS_trans_sf"/>
</dbReference>
<evidence type="ECO:0000313" key="9">
    <source>
        <dbReference type="EMBL" id="AXH98152.1"/>
    </source>
</evidence>
<evidence type="ECO:0000259" key="8">
    <source>
        <dbReference type="PROSITE" id="PS50850"/>
    </source>
</evidence>
<feature type="transmembrane region" description="Helical" evidence="7">
    <location>
        <begin position="283"/>
        <end position="302"/>
    </location>
</feature>
<feature type="transmembrane region" description="Helical" evidence="7">
    <location>
        <begin position="77"/>
        <end position="97"/>
    </location>
</feature>
<sequence length="428" mass="46106">MFSALKVRNYRIYATGALISNVGTWMGRVAQDWVVLTELTDHSASALGIVTGLQFLPVVLLTPVAGALSDAFSKRKVMMVSQSLMAVFALTMAVWVMSGHMQLWHMYLLALLSGCAAAIDAPARQAFVSEMVPPDRLTNAVGLNSASFHFGRLMGPGTAGLLIALVGTGPTLVVNSLTFVAVIVALAVMDPTRLEPRPDRTGKGRPKVREGIAYVRRRPDIILILVVAFMHGTFGMNFQITNALMATEIFGKGVEEYGITGSIMAIGSLGGALMAARRERPRWRLLLGSLAAFSFVTLFLALAPTFTIYTILLVPTGLTALTVMVSANAMVQLSVDPAVRGRVMALYMAVFFGGTPIGSPVIGWVGEVFGARWTVLIGTIACGLTAVAAIIYLMKHDNLRLRLRASWLRPVYLQRGRALTEPLPEKVN</sequence>
<proteinExistence type="predicted"/>
<dbReference type="InterPro" id="IPR010290">
    <property type="entry name" value="TM_effector"/>
</dbReference>
<dbReference type="SUPFAM" id="SSF103473">
    <property type="entry name" value="MFS general substrate transporter"/>
    <property type="match status" value="1"/>
</dbReference>
<dbReference type="Pfam" id="PF05977">
    <property type="entry name" value="MFS_3"/>
    <property type="match status" value="1"/>
</dbReference>
<keyword evidence="4 7" id="KW-0812">Transmembrane</keyword>
<gene>
    <name evidence="9" type="ORF">DV701_14915</name>
</gene>
<feature type="transmembrane region" description="Helical" evidence="7">
    <location>
        <begin position="221"/>
        <end position="245"/>
    </location>
</feature>
<keyword evidence="5 7" id="KW-1133">Transmembrane helix</keyword>
<dbReference type="PROSITE" id="PS50850">
    <property type="entry name" value="MFS"/>
    <property type="match status" value="1"/>
</dbReference>
<keyword evidence="2" id="KW-0813">Transport</keyword>
<dbReference type="GO" id="GO:0005886">
    <property type="term" value="C:plasma membrane"/>
    <property type="evidence" value="ECO:0007669"/>
    <property type="project" value="UniProtKB-SubCell"/>
</dbReference>
<accession>A0A345NSZ4</accession>
<dbReference type="CDD" id="cd06173">
    <property type="entry name" value="MFS_MefA_like"/>
    <property type="match status" value="1"/>
</dbReference>
<dbReference type="OrthoDB" id="9775268at2"/>
<dbReference type="EMBL" id="CP031229">
    <property type="protein sequence ID" value="AXH98152.1"/>
    <property type="molecule type" value="Genomic_DNA"/>
</dbReference>
<feature type="domain" description="Major facilitator superfamily (MFS) profile" evidence="8">
    <location>
        <begin position="1"/>
        <end position="400"/>
    </location>
</feature>
<dbReference type="GO" id="GO:0022857">
    <property type="term" value="F:transmembrane transporter activity"/>
    <property type="evidence" value="ECO:0007669"/>
    <property type="project" value="InterPro"/>
</dbReference>
<protein>
    <submittedName>
        <fullName evidence="9">MFS transporter</fullName>
    </submittedName>
</protein>
<dbReference type="PANTHER" id="PTHR23513:SF11">
    <property type="entry name" value="STAPHYLOFERRIN A TRANSPORTER"/>
    <property type="match status" value="1"/>
</dbReference>
<dbReference type="AlphaFoldDB" id="A0A345NSZ4"/>
<evidence type="ECO:0000256" key="2">
    <source>
        <dbReference type="ARBA" id="ARBA00022448"/>
    </source>
</evidence>
<feature type="transmembrane region" description="Helical" evidence="7">
    <location>
        <begin position="172"/>
        <end position="189"/>
    </location>
</feature>
<name>A0A345NSZ4_9MICO</name>
<evidence type="ECO:0000256" key="4">
    <source>
        <dbReference type="ARBA" id="ARBA00022692"/>
    </source>
</evidence>
<dbReference type="Gene3D" id="1.20.1250.20">
    <property type="entry name" value="MFS general substrate transporter like domains"/>
    <property type="match status" value="1"/>
</dbReference>
<keyword evidence="6 7" id="KW-0472">Membrane</keyword>
<organism evidence="9 10">
    <name type="scientific">Ornithinimicrobium avium</name>
    <dbReference type="NCBI Taxonomy" id="2283195"/>
    <lineage>
        <taxon>Bacteria</taxon>
        <taxon>Bacillati</taxon>
        <taxon>Actinomycetota</taxon>
        <taxon>Actinomycetes</taxon>
        <taxon>Micrococcales</taxon>
        <taxon>Ornithinimicrobiaceae</taxon>
        <taxon>Ornithinimicrobium</taxon>
    </lineage>
</organism>
<dbReference type="KEGG" id="orn:DV701_14915"/>
<evidence type="ECO:0000256" key="5">
    <source>
        <dbReference type="ARBA" id="ARBA00022989"/>
    </source>
</evidence>
<evidence type="ECO:0000256" key="6">
    <source>
        <dbReference type="ARBA" id="ARBA00023136"/>
    </source>
</evidence>
<feature type="transmembrane region" description="Helical" evidence="7">
    <location>
        <begin position="43"/>
        <end position="65"/>
    </location>
</feature>
<dbReference type="InterPro" id="IPR020846">
    <property type="entry name" value="MFS_dom"/>
</dbReference>
<keyword evidence="3" id="KW-1003">Cell membrane</keyword>
<dbReference type="Proteomes" id="UP000253790">
    <property type="component" value="Chromosome"/>
</dbReference>
<keyword evidence="10" id="KW-1185">Reference proteome</keyword>
<evidence type="ECO:0000256" key="3">
    <source>
        <dbReference type="ARBA" id="ARBA00022475"/>
    </source>
</evidence>
<evidence type="ECO:0000313" key="10">
    <source>
        <dbReference type="Proteomes" id="UP000253790"/>
    </source>
</evidence>
<feature type="transmembrane region" description="Helical" evidence="7">
    <location>
        <begin position="308"/>
        <end position="331"/>
    </location>
</feature>
<evidence type="ECO:0000256" key="7">
    <source>
        <dbReference type="SAM" id="Phobius"/>
    </source>
</evidence>